<name>C5M7X8_CANTT</name>
<dbReference type="STRING" id="294747.C5M7X8"/>
<evidence type="ECO:0000256" key="1">
    <source>
        <dbReference type="ARBA" id="ARBA00022490"/>
    </source>
</evidence>
<accession>C5M7X8</accession>
<reference evidence="5 6" key="1">
    <citation type="journal article" date="2009" name="Nature">
        <title>Evolution of pathogenicity and sexual reproduction in eight Candida genomes.</title>
        <authorList>
            <person name="Butler G."/>
            <person name="Rasmussen M.D."/>
            <person name="Lin M.F."/>
            <person name="Santos M.A."/>
            <person name="Sakthikumar S."/>
            <person name="Munro C.A."/>
            <person name="Rheinbay E."/>
            <person name="Grabherr M."/>
            <person name="Forche A."/>
            <person name="Reedy J.L."/>
            <person name="Agrafioti I."/>
            <person name="Arnaud M.B."/>
            <person name="Bates S."/>
            <person name="Brown A.J."/>
            <person name="Brunke S."/>
            <person name="Costanzo M.C."/>
            <person name="Fitzpatrick D.A."/>
            <person name="de Groot P.W."/>
            <person name="Harris D."/>
            <person name="Hoyer L.L."/>
            <person name="Hube B."/>
            <person name="Klis F.M."/>
            <person name="Kodira C."/>
            <person name="Lennard N."/>
            <person name="Logue M.E."/>
            <person name="Martin R."/>
            <person name="Neiman A.M."/>
            <person name="Nikolaou E."/>
            <person name="Quail M.A."/>
            <person name="Quinn J."/>
            <person name="Santos M.C."/>
            <person name="Schmitzberger F.F."/>
            <person name="Sherlock G."/>
            <person name="Shah P."/>
            <person name="Silverstein K.A."/>
            <person name="Skrzypek M.S."/>
            <person name="Soll D."/>
            <person name="Staggs R."/>
            <person name="Stansfield I."/>
            <person name="Stumpf M.P."/>
            <person name="Sudbery P.E."/>
            <person name="Srikantha T."/>
            <person name="Zeng Q."/>
            <person name="Berman J."/>
            <person name="Berriman M."/>
            <person name="Heitman J."/>
            <person name="Gow N.A."/>
            <person name="Lorenz M.C."/>
            <person name="Birren B.W."/>
            <person name="Kellis M."/>
            <person name="Cuomo C.A."/>
        </authorList>
    </citation>
    <scope>NUCLEOTIDE SEQUENCE [LARGE SCALE GENOMIC DNA]</scope>
    <source>
        <strain evidence="6">ATCC MYA-3404 / T1</strain>
    </source>
</reference>
<gene>
    <name evidence="5" type="ORF">CTRG_02500</name>
</gene>
<evidence type="ECO:0000313" key="6">
    <source>
        <dbReference type="Proteomes" id="UP000002037"/>
    </source>
</evidence>
<dbReference type="Pfam" id="PF09324">
    <property type="entry name" value="Sec7-like_HDS"/>
    <property type="match status" value="1"/>
</dbReference>
<dbReference type="GO" id="GO:0005085">
    <property type="term" value="F:guanyl-nucleotide exchange factor activity"/>
    <property type="evidence" value="ECO:0007669"/>
    <property type="project" value="EnsemblFungi"/>
</dbReference>
<feature type="compositionally biased region" description="Polar residues" evidence="3">
    <location>
        <begin position="193"/>
        <end position="212"/>
    </location>
</feature>
<feature type="region of interest" description="Disordered" evidence="3">
    <location>
        <begin position="731"/>
        <end position="767"/>
    </location>
</feature>
<dbReference type="Pfam" id="PF12783">
    <property type="entry name" value="Sec7-like_HUS"/>
    <property type="match status" value="1"/>
</dbReference>
<feature type="compositionally biased region" description="Basic and acidic residues" evidence="3">
    <location>
        <begin position="58"/>
        <end position="69"/>
    </location>
</feature>
<protein>
    <recommendedName>
        <fullName evidence="4">SEC7 domain-containing protein</fullName>
    </recommendedName>
</protein>
<feature type="domain" description="SEC7" evidence="4">
    <location>
        <begin position="785"/>
        <end position="973"/>
    </location>
</feature>
<dbReference type="SUPFAM" id="SSF48371">
    <property type="entry name" value="ARM repeat"/>
    <property type="match status" value="1"/>
</dbReference>
<feature type="compositionally biased region" description="Polar residues" evidence="3">
    <location>
        <begin position="97"/>
        <end position="108"/>
    </location>
</feature>
<dbReference type="InterPro" id="IPR023394">
    <property type="entry name" value="Sec7_C_sf"/>
</dbReference>
<dbReference type="GeneID" id="8297618"/>
<feature type="compositionally biased region" description="Acidic residues" evidence="3">
    <location>
        <begin position="138"/>
        <end position="154"/>
    </location>
</feature>
<dbReference type="Gene3D" id="1.10.1000.11">
    <property type="entry name" value="Arf Nucleotide-binding Site Opener,domain 2"/>
    <property type="match status" value="1"/>
</dbReference>
<sequence length="1916" mass="216509">MSEQEESQRTEPSPVPKESVELTKEEDTEEQTKGEQQQEEEGQPEELENGNKTSNGVDSHDPEEIKDEQQQIEDDDTSKEKDENEEVNSKSEVLPEESTSSEQPVNIDSSDKGETESLDNNTKEVPDSENLESKEGEQEANGEQETNGDQDINGESETAIAETKDDKPEEESKPETQSTDAPETATPVPETVKVTSPEGSTSIPSTPVSNRNRQHSILSIGSSGTVDNAQIFKKTFETILASKEAKKDENFKALIQQSLDSLNNSDSRNPQIIFNALKACCETSSTDLKSKAIDLFAKLFDYAQFDNPTEKTKLTNDSVNVISACFEGEGTDPELELQVVRALMHSILLMPCHGASLLQAVRQIYNVFIFSLTARNQAVAQGILTQVIGTIFQRVEEFMKFKSKTSSTPKLTTSSEDDDVLDATVEPNQPTGEKLTLKRLEKLNDSLTDADRENNFASETEEDLAVKDAFLVFRAMCKLSIKSLDSTTVDMRSHSVRSKLLSLHIVHTILKEHIDIFLSRDVLLLSTNSNEQIRLINAVRQYINLALSKNAASVLAPVFEISLEIFWLIISNLRAEFKREIPVFWDEIYFPVAEMKTSSPHQKRYLLSIIERLCNDSRCIIEFYLNYDCDSSMPNICEKLIDYLTRLSLQRVDVTPQQKYAFRENRRNEISVYDINKISNLTSKTMSSKPPEPEIYSLFPLEYALKMTSIGCAVAFLPSLYSWAQRGLNNSPTRNPSVVGGDTNNGSYLSLRNRSDSTNTSMSASRNHSFVNGESLASESDNPEQFENQKQRKKALLEGIRQFNQKAKKGLNYFITNGFLESDDPVVIAKFLLETDGLDKAVIGEYLGEGDEKNIAIMHAFVDEMEFENTEFVDAMRRFLQSFRLPGEAQKIDRFMLKFAERYVLGNPGIFANADAAYILSYSVIMLNTDLHSPQIKNRMTFDSFVMNNSGIDDGKDLPREFLEKIFNEIQSNEIKLQSEQHAALLAGDISVAPSGGQSISFFGGRDLTREAYIHASREMATKTEKLMRNLGKKLRTDSSDGVFYAATSVLHVKSIFDTLWMSILAALTPPFKEYDEDDVSKVCLEGIKLSIRIACMFDLDYARTSFISALVQFQNLNNYQEMKQKNVEAVHIMLDLAVSEGNHLGGDAWIQILTSISQLERLQLIAQGVDQDSIPDVAIAKLVTRNSIETTRTSSSFFSFTSSQTPAQSAASKFHNQHLSAEVANLLTKTELEVAIDKVFTNSANLSGESIVEFVKALSEVAKEEIDSSGQSVNPRTYSLSKVVDICYYNMNRIRLEWSHLWAAMGETFNAVGCHTNPAISFFALDSLRQLSMRFFEIDELAHFKFQKEFLKPFEYIIIHNDSLEVKDMVLECVNNMILARASQIKSGWKTIFGVCTAAAKENKESLVMKSYKMANWINKEYVEEVRQQDSFSDLVVCFTVLAKNEKFQRISLLSLDVLSRLIHEIAQYTVLNGAHDSNGKSKSSDPENNEFLVKLWFPVLFGFHDIIMTGEELEVRSRALTYLFDVLMKYGEYFDLEFWDVICQNLLFPIFHVLSNHWEIGLDDLNDKLSVWLSTTLIQALKSMITLFTHYFDALSRMLDGYLELIISCICQENDTIARIGRECLTSLLTENAQSFNNEHWGKISDALANLFELTTAKELFTSDPLRNKNPDESFGDMSNENGHDDNADEIDANDSKSSIIDDAEERLKKSKEKSSIVVKSVLQLLLIQSLSELFENDDFYEGVPYDYLLKMSDLLNNSYNFAKKFNDDYDLRVRLWNAGIIERLPNLLKQESSSAAVFINIMFRMYCDDGKVSPANKQTLINKVVPLCNTILKRYSELDETNQQRNISTWKPVIVEIYEGYVELDDDDFRKHAPGLYSLTLKLFSKSISGDLRMALKAFLTRVGEEFVKTSTN</sequence>
<dbReference type="GO" id="GO:0005829">
    <property type="term" value="C:cytosol"/>
    <property type="evidence" value="ECO:0007669"/>
    <property type="project" value="EnsemblFungi"/>
</dbReference>
<feature type="compositionally biased region" description="Basic and acidic residues" evidence="3">
    <location>
        <begin position="162"/>
        <end position="174"/>
    </location>
</feature>
<dbReference type="SMART" id="SM00222">
    <property type="entry name" value="Sec7"/>
    <property type="match status" value="1"/>
</dbReference>
<dbReference type="GO" id="GO:0140455">
    <property type="term" value="P:cytoplasm protein quality control"/>
    <property type="evidence" value="ECO:0007669"/>
    <property type="project" value="EnsemblFungi"/>
</dbReference>
<dbReference type="GO" id="GO:0006888">
    <property type="term" value="P:endoplasmic reticulum to Golgi vesicle-mediated transport"/>
    <property type="evidence" value="ECO:0007669"/>
    <property type="project" value="EnsemblFungi"/>
</dbReference>
<feature type="compositionally biased region" description="Acidic residues" evidence="3">
    <location>
        <begin position="37"/>
        <end position="48"/>
    </location>
</feature>
<dbReference type="InterPro" id="IPR035999">
    <property type="entry name" value="Sec7_dom_sf"/>
</dbReference>
<dbReference type="GO" id="GO:0030663">
    <property type="term" value="C:COPI-coated vesicle membrane"/>
    <property type="evidence" value="ECO:0007669"/>
    <property type="project" value="UniProtKB-SubCell"/>
</dbReference>
<dbReference type="SUPFAM" id="SSF48425">
    <property type="entry name" value="Sec7 domain"/>
    <property type="match status" value="1"/>
</dbReference>
<dbReference type="InterPro" id="IPR046455">
    <property type="entry name" value="Sec7/BIG1-like_C"/>
</dbReference>
<feature type="region of interest" description="Disordered" evidence="3">
    <location>
        <begin position="1"/>
        <end position="212"/>
    </location>
</feature>
<dbReference type="CDD" id="cd00171">
    <property type="entry name" value="Sec7"/>
    <property type="match status" value="1"/>
</dbReference>
<evidence type="ECO:0000256" key="2">
    <source>
        <dbReference type="ARBA" id="ARBA00060451"/>
    </source>
</evidence>
<dbReference type="Gene3D" id="1.10.220.20">
    <property type="match status" value="1"/>
</dbReference>
<dbReference type="EMBL" id="GG692397">
    <property type="protein sequence ID" value="EER33682.1"/>
    <property type="molecule type" value="Genomic_DNA"/>
</dbReference>
<dbReference type="InterPro" id="IPR032691">
    <property type="entry name" value="Mon2/Sec7/BIG1-like_HUS"/>
</dbReference>
<dbReference type="PROSITE" id="PS50190">
    <property type="entry name" value="SEC7"/>
    <property type="match status" value="1"/>
</dbReference>
<feature type="compositionally biased region" description="Basic and acidic residues" evidence="3">
    <location>
        <begin position="109"/>
        <end position="137"/>
    </location>
</feature>
<evidence type="ECO:0000256" key="3">
    <source>
        <dbReference type="SAM" id="MobiDB-lite"/>
    </source>
</evidence>
<proteinExistence type="predicted"/>
<dbReference type="Pfam" id="PF01369">
    <property type="entry name" value="Sec7"/>
    <property type="match status" value="1"/>
</dbReference>
<dbReference type="GO" id="GO:0005770">
    <property type="term" value="C:late endosome"/>
    <property type="evidence" value="ECO:0007669"/>
    <property type="project" value="EnsemblFungi"/>
</dbReference>
<organism evidence="5 6">
    <name type="scientific">Candida tropicalis (strain ATCC MYA-3404 / T1)</name>
    <name type="common">Yeast</name>
    <dbReference type="NCBI Taxonomy" id="294747"/>
    <lineage>
        <taxon>Eukaryota</taxon>
        <taxon>Fungi</taxon>
        <taxon>Dikarya</taxon>
        <taxon>Ascomycota</taxon>
        <taxon>Saccharomycotina</taxon>
        <taxon>Pichiomycetes</taxon>
        <taxon>Debaryomycetaceae</taxon>
        <taxon>Candida/Lodderomyces clade</taxon>
        <taxon>Candida</taxon>
    </lineage>
</organism>
<dbReference type="KEGG" id="ctp:CTRG_02500"/>
<comment type="subcellular location">
    <subcellularLocation>
        <location evidence="2">Cytoplasmic vesicle</location>
        <location evidence="2">COPI-coated vesicle membrane</location>
    </subcellularLocation>
</comment>
<dbReference type="GO" id="GO:0006891">
    <property type="term" value="P:intra-Golgi vesicle-mediated transport"/>
    <property type="evidence" value="ECO:0007669"/>
    <property type="project" value="EnsemblFungi"/>
</dbReference>
<evidence type="ECO:0000313" key="5">
    <source>
        <dbReference type="EMBL" id="EER33682.1"/>
    </source>
</evidence>
<keyword evidence="1" id="KW-0963">Cytoplasm</keyword>
<feature type="region of interest" description="Disordered" evidence="3">
    <location>
        <begin position="1665"/>
        <end position="1698"/>
    </location>
</feature>
<dbReference type="FunFam" id="1.10.1000.11:FF:000003">
    <property type="entry name" value="Brefeldin A-inhibited guanine nucleotide-exchange protein 1"/>
    <property type="match status" value="1"/>
</dbReference>
<dbReference type="GO" id="GO:0032012">
    <property type="term" value="P:regulation of ARF protein signal transduction"/>
    <property type="evidence" value="ECO:0007669"/>
    <property type="project" value="InterPro"/>
</dbReference>
<dbReference type="HOGENOM" id="CLU_000691_1_1_1"/>
<dbReference type="VEuPathDB" id="FungiDB:CTRG_02500"/>
<dbReference type="Proteomes" id="UP000002037">
    <property type="component" value="Unassembled WGS sequence"/>
</dbReference>
<dbReference type="GO" id="GO:0000045">
    <property type="term" value="P:autophagosome assembly"/>
    <property type="evidence" value="ECO:0007669"/>
    <property type="project" value="EnsemblFungi"/>
</dbReference>
<dbReference type="PANTHER" id="PTHR10663">
    <property type="entry name" value="GUANYL-NUCLEOTIDE EXCHANGE FACTOR"/>
    <property type="match status" value="1"/>
</dbReference>
<dbReference type="PANTHER" id="PTHR10663:SF375">
    <property type="entry name" value="LD29171P"/>
    <property type="match status" value="1"/>
</dbReference>
<dbReference type="RefSeq" id="XP_002548203.1">
    <property type="nucleotide sequence ID" value="XM_002548157.1"/>
</dbReference>
<dbReference type="eggNOG" id="KOG0929">
    <property type="taxonomic scope" value="Eukaryota"/>
</dbReference>
<dbReference type="OrthoDB" id="18431at2759"/>
<dbReference type="InterPro" id="IPR016024">
    <property type="entry name" value="ARM-type_fold"/>
</dbReference>
<dbReference type="InterPro" id="IPR015403">
    <property type="entry name" value="Mon2/Sec7/BIG1-like_HDS"/>
</dbReference>
<keyword evidence="6" id="KW-1185">Reference proteome</keyword>
<dbReference type="InterPro" id="IPR000904">
    <property type="entry name" value="Sec7_dom"/>
</dbReference>
<dbReference type="GO" id="GO:0005802">
    <property type="term" value="C:trans-Golgi network"/>
    <property type="evidence" value="ECO:0007669"/>
    <property type="project" value="EnsemblFungi"/>
</dbReference>
<dbReference type="FunFam" id="1.10.220.20:FF:000002">
    <property type="entry name" value="Brefeldin A-inhibited guanine nucleotide-exchange protein 1"/>
    <property type="match status" value="1"/>
</dbReference>
<feature type="compositionally biased region" description="Basic and acidic residues" evidence="3">
    <location>
        <begin position="18"/>
        <end position="33"/>
    </location>
</feature>
<dbReference type="Pfam" id="PF20252">
    <property type="entry name" value="BIG2_C"/>
    <property type="match status" value="1"/>
</dbReference>
<evidence type="ECO:0000259" key="4">
    <source>
        <dbReference type="PROSITE" id="PS50190"/>
    </source>
</evidence>